<dbReference type="NCBIfam" id="NF047832">
    <property type="entry name" value="caspase_w_EACC1"/>
    <property type="match status" value="1"/>
</dbReference>
<comment type="caution">
    <text evidence="3">The sequence shown here is derived from an EMBL/GenBank/DDBJ whole genome shotgun (WGS) entry which is preliminary data.</text>
</comment>
<proteinExistence type="predicted"/>
<dbReference type="Pfam" id="PF00656">
    <property type="entry name" value="Peptidase_C14"/>
    <property type="match status" value="1"/>
</dbReference>
<keyword evidence="4" id="KW-1185">Reference proteome</keyword>
<evidence type="ECO:0000259" key="2">
    <source>
        <dbReference type="Pfam" id="PF00656"/>
    </source>
</evidence>
<gene>
    <name evidence="3" type="ORF">FEV53_14495</name>
</gene>
<dbReference type="GO" id="GO:0004197">
    <property type="term" value="F:cysteine-type endopeptidase activity"/>
    <property type="evidence" value="ECO:0007669"/>
    <property type="project" value="InterPro"/>
</dbReference>
<dbReference type="GO" id="GO:0006508">
    <property type="term" value="P:proteolysis"/>
    <property type="evidence" value="ECO:0007669"/>
    <property type="project" value="InterPro"/>
</dbReference>
<dbReference type="Proteomes" id="UP000318590">
    <property type="component" value="Unassembled WGS sequence"/>
</dbReference>
<dbReference type="OrthoDB" id="321999at2"/>
<dbReference type="AlphaFoldDB" id="A0A547PQ30"/>
<dbReference type="RefSeq" id="WP_142835534.1">
    <property type="nucleotide sequence ID" value="NZ_VFSV01000030.1"/>
</dbReference>
<name>A0A547PQ30_9RHOB</name>
<organism evidence="3 4">
    <name type="scientific">Palleronia caenipelagi</name>
    <dbReference type="NCBI Taxonomy" id="2489174"/>
    <lineage>
        <taxon>Bacteria</taxon>
        <taxon>Pseudomonadati</taxon>
        <taxon>Pseudomonadota</taxon>
        <taxon>Alphaproteobacteria</taxon>
        <taxon>Rhodobacterales</taxon>
        <taxon>Roseobacteraceae</taxon>
        <taxon>Palleronia</taxon>
    </lineage>
</organism>
<feature type="region of interest" description="Disordered" evidence="1">
    <location>
        <begin position="316"/>
        <end position="335"/>
    </location>
</feature>
<dbReference type="PANTHER" id="PTHR22576">
    <property type="entry name" value="MUCOSA ASSOCIATED LYMPHOID TISSUE LYMPHOMA TRANSLOCATION PROTEIN 1/PARACASPASE"/>
    <property type="match status" value="1"/>
</dbReference>
<dbReference type="InterPro" id="IPR052039">
    <property type="entry name" value="Caspase-related_regulators"/>
</dbReference>
<evidence type="ECO:0000256" key="1">
    <source>
        <dbReference type="SAM" id="MobiDB-lite"/>
    </source>
</evidence>
<evidence type="ECO:0000313" key="4">
    <source>
        <dbReference type="Proteomes" id="UP000318590"/>
    </source>
</evidence>
<evidence type="ECO:0000313" key="3">
    <source>
        <dbReference type="EMBL" id="TRD16256.1"/>
    </source>
</evidence>
<dbReference type="Gene3D" id="3.40.50.1460">
    <property type="match status" value="1"/>
</dbReference>
<dbReference type="PANTHER" id="PTHR22576:SF37">
    <property type="entry name" value="MUCOSA-ASSOCIATED LYMPHOID TISSUE LYMPHOMA TRANSLOCATION PROTEIN 1"/>
    <property type="match status" value="1"/>
</dbReference>
<dbReference type="SUPFAM" id="SSF52129">
    <property type="entry name" value="Caspase-like"/>
    <property type="match status" value="1"/>
</dbReference>
<dbReference type="InterPro" id="IPR029030">
    <property type="entry name" value="Caspase-like_dom_sf"/>
</dbReference>
<sequence length="557" mass="59102">MGARRALLIHNSRFVDPSLHPLPAADADVERLRDLLIAPHVGFAPEDVTLLSNPSLTDFRTAVSRFFREAQGDDYLFFYYAGHGIRSETGDLYLALRNTRIEDFEAMSLEASFIRRCLLQCLSDQKIVVLDCCNAGAFRQSGHMVARDASYDPGLLVANFDPKGSGTYVLGASQSGASAYETVGADGQPFSLFTDAFIRGVESGEAAPGQPVITLIDISTYVYAKRNAQGQATRPYIDVTNAVGQLEFARNPAFAGVASAAPVMPTEPVPLSARSVSAPGSRRRGLHLVVAGLVVAVFGAGAALIADRTLREPAPDTIVQPKPVSPEPAPTSEAPPVQAIVSVPIALDPPSETASAGSFDVVEATVASLTAPTALNSPSETTVPVLVVPTGPGHATLCAGAPSIDLDLADPELWQSGDTGPSLTRVTSVPERWDISQSWWSVASNGRPEGLDNLDLKIPFCSCDTVDARAGIDWFRADNGFVLSLDNDRTAVNYGSGVEADLHSARSSPYSVRLLARKSGDRALSLNIDRKRNDAPLGFAIIGRLTAPSSYAGRCRN</sequence>
<protein>
    <recommendedName>
        <fullName evidence="2">Peptidase C14 caspase domain-containing protein</fullName>
    </recommendedName>
</protein>
<dbReference type="EMBL" id="VFSV01000030">
    <property type="protein sequence ID" value="TRD16256.1"/>
    <property type="molecule type" value="Genomic_DNA"/>
</dbReference>
<dbReference type="InterPro" id="IPR011600">
    <property type="entry name" value="Pept_C14_caspase"/>
</dbReference>
<reference evidence="3 4" key="1">
    <citation type="submission" date="2019-06" db="EMBL/GenBank/DDBJ databases">
        <title>Paenimaribius caenipelagi gen. nov., sp. nov., isolated from a tidal flat.</title>
        <authorList>
            <person name="Yoon J.-H."/>
        </authorList>
    </citation>
    <scope>NUCLEOTIDE SEQUENCE [LARGE SCALE GENOMIC DNA]</scope>
    <source>
        <strain evidence="3 4">JBTF-M29</strain>
    </source>
</reference>
<feature type="domain" description="Peptidase C14 caspase" evidence="2">
    <location>
        <begin position="4"/>
        <end position="206"/>
    </location>
</feature>
<accession>A0A547PQ30</accession>